<dbReference type="HOGENOM" id="CLU_1838269_0_0_1"/>
<feature type="transmembrane region" description="Helical" evidence="2">
    <location>
        <begin position="38"/>
        <end position="57"/>
    </location>
</feature>
<reference evidence="3" key="1">
    <citation type="submission" date="2015-04" db="UniProtKB">
        <authorList>
            <consortium name="EnsemblPlants"/>
        </authorList>
    </citation>
    <scope>IDENTIFICATION</scope>
</reference>
<evidence type="ECO:0000256" key="2">
    <source>
        <dbReference type="SAM" id="Phobius"/>
    </source>
</evidence>
<dbReference type="STRING" id="40148.A0A0E0A856"/>
<dbReference type="PANTHER" id="PTHR48047">
    <property type="entry name" value="GLYCOSYLTRANSFERASE"/>
    <property type="match status" value="1"/>
</dbReference>
<evidence type="ECO:0000313" key="3">
    <source>
        <dbReference type="EnsemblPlants" id="OGLUM06G11730.1"/>
    </source>
</evidence>
<dbReference type="SUPFAM" id="SSF53756">
    <property type="entry name" value="UDP-Glycosyltransferase/glycogen phosphorylase"/>
    <property type="match status" value="2"/>
</dbReference>
<dbReference type="eggNOG" id="KOG1192">
    <property type="taxonomic scope" value="Eukaryota"/>
</dbReference>
<keyword evidence="4" id="KW-1185">Reference proteome</keyword>
<dbReference type="PANTHER" id="PTHR48047:SF6">
    <property type="entry name" value="OS06G0282400 PROTEIN"/>
    <property type="match status" value="1"/>
</dbReference>
<accession>A0A0E0A856</accession>
<dbReference type="AlphaFoldDB" id="A0A0E0A856"/>
<dbReference type="Gene3D" id="3.40.50.2000">
    <property type="entry name" value="Glycogen Phosphorylase B"/>
    <property type="match status" value="2"/>
</dbReference>
<proteinExistence type="inferred from homology"/>
<name>A0A0E0A856_9ORYZ</name>
<organism evidence="3">
    <name type="scientific">Oryza glumipatula</name>
    <dbReference type="NCBI Taxonomy" id="40148"/>
    <lineage>
        <taxon>Eukaryota</taxon>
        <taxon>Viridiplantae</taxon>
        <taxon>Streptophyta</taxon>
        <taxon>Embryophyta</taxon>
        <taxon>Tracheophyta</taxon>
        <taxon>Spermatophyta</taxon>
        <taxon>Magnoliopsida</taxon>
        <taxon>Liliopsida</taxon>
        <taxon>Poales</taxon>
        <taxon>Poaceae</taxon>
        <taxon>BOP clade</taxon>
        <taxon>Oryzoideae</taxon>
        <taxon>Oryzeae</taxon>
        <taxon>Oryzinae</taxon>
        <taxon>Oryza</taxon>
    </lineage>
</organism>
<dbReference type="GO" id="GO:0035251">
    <property type="term" value="F:UDP-glucosyltransferase activity"/>
    <property type="evidence" value="ECO:0007669"/>
    <property type="project" value="TreeGrafter"/>
</dbReference>
<dbReference type="Gramene" id="OGLUM06G11730.1">
    <property type="protein sequence ID" value="OGLUM06G11730.1"/>
    <property type="gene ID" value="OGLUM06G11730"/>
</dbReference>
<keyword evidence="2" id="KW-1133">Transmembrane helix</keyword>
<dbReference type="EnsemblPlants" id="OGLUM06G11730.1">
    <property type="protein sequence ID" value="OGLUM06G11730.1"/>
    <property type="gene ID" value="OGLUM06G11730"/>
</dbReference>
<reference evidence="3" key="2">
    <citation type="submission" date="2018-05" db="EMBL/GenBank/DDBJ databases">
        <title>OgluRS3 (Oryza glumaepatula Reference Sequence Version 3).</title>
        <authorList>
            <person name="Zhang J."/>
            <person name="Kudrna D."/>
            <person name="Lee S."/>
            <person name="Talag J."/>
            <person name="Welchert J."/>
            <person name="Wing R.A."/>
        </authorList>
    </citation>
    <scope>NUCLEOTIDE SEQUENCE [LARGE SCALE GENOMIC DNA]</scope>
</reference>
<keyword evidence="2" id="KW-0472">Membrane</keyword>
<evidence type="ECO:0000256" key="1">
    <source>
        <dbReference type="ARBA" id="ARBA00009995"/>
    </source>
</evidence>
<protein>
    <submittedName>
        <fullName evidence="3">Uncharacterized protein</fullName>
    </submittedName>
</protein>
<evidence type="ECO:0000313" key="4">
    <source>
        <dbReference type="Proteomes" id="UP000026961"/>
    </source>
</evidence>
<sequence>MATVTDAAAHVLVVPYPAQGHLIPFIDIVRLLASRGSLRLTVVAVAAGVAMLTWPMVADQFVNARLLVDELRATVPVSWGGVAAPPSADEVARVLAADGGEVGARVEELAVEAAAATREGGSSWVEVDELVRELGGHMQR</sequence>
<keyword evidence="2" id="KW-0812">Transmembrane</keyword>
<comment type="similarity">
    <text evidence="1">Belongs to the UDP-glycosyltransferase family.</text>
</comment>
<dbReference type="Proteomes" id="UP000026961">
    <property type="component" value="Chromosome 6"/>
</dbReference>